<protein>
    <recommendedName>
        <fullName evidence="1">Glycosyltransferase 2-like domain-containing protein</fullName>
    </recommendedName>
</protein>
<organism evidence="2 3">
    <name type="scientific">Candidatus Woesebacteria bacterium RIFCSPLOWO2_01_FULL_39_10b</name>
    <dbReference type="NCBI Taxonomy" id="1802517"/>
    <lineage>
        <taxon>Bacteria</taxon>
        <taxon>Candidatus Woeseibacteriota</taxon>
    </lineage>
</organism>
<evidence type="ECO:0000313" key="3">
    <source>
        <dbReference type="Proteomes" id="UP000176404"/>
    </source>
</evidence>
<dbReference type="Proteomes" id="UP000176404">
    <property type="component" value="Unassembled WGS sequence"/>
</dbReference>
<dbReference type="STRING" id="1802517.A2892_01145"/>
<proteinExistence type="predicted"/>
<dbReference type="SUPFAM" id="SSF53448">
    <property type="entry name" value="Nucleotide-diphospho-sugar transferases"/>
    <property type="match status" value="1"/>
</dbReference>
<dbReference type="Pfam" id="PF00535">
    <property type="entry name" value="Glycos_transf_2"/>
    <property type="match status" value="1"/>
</dbReference>
<reference evidence="2 3" key="1">
    <citation type="journal article" date="2016" name="Nat. Commun.">
        <title>Thousands of microbial genomes shed light on interconnected biogeochemical processes in an aquifer system.</title>
        <authorList>
            <person name="Anantharaman K."/>
            <person name="Brown C.T."/>
            <person name="Hug L.A."/>
            <person name="Sharon I."/>
            <person name="Castelle C.J."/>
            <person name="Probst A.J."/>
            <person name="Thomas B.C."/>
            <person name="Singh A."/>
            <person name="Wilkins M.J."/>
            <person name="Karaoz U."/>
            <person name="Brodie E.L."/>
            <person name="Williams K.H."/>
            <person name="Hubbard S.S."/>
            <person name="Banfield J.F."/>
        </authorList>
    </citation>
    <scope>NUCLEOTIDE SEQUENCE [LARGE SCALE GENOMIC DNA]</scope>
</reference>
<dbReference type="Gene3D" id="3.90.550.10">
    <property type="entry name" value="Spore Coat Polysaccharide Biosynthesis Protein SpsA, Chain A"/>
    <property type="match status" value="1"/>
</dbReference>
<feature type="domain" description="Glycosyltransferase 2-like" evidence="1">
    <location>
        <begin position="5"/>
        <end position="95"/>
    </location>
</feature>
<name>A0A1F8BB78_9BACT</name>
<dbReference type="EMBL" id="MGHD01000003">
    <property type="protein sequence ID" value="OGM60635.1"/>
    <property type="molecule type" value="Genomic_DNA"/>
</dbReference>
<dbReference type="InterPro" id="IPR001173">
    <property type="entry name" value="Glyco_trans_2-like"/>
</dbReference>
<comment type="caution">
    <text evidence="2">The sequence shown here is derived from an EMBL/GenBank/DDBJ whole genome shotgun (WGS) entry which is preliminary data.</text>
</comment>
<sequence length="314" mass="36570">MGKISVVINTLNEEKNLPCALTSVKNFANEIVICDMHSDDGTVEIAKKYGAKVYKHKKTGYVEPARNYAINKATGDWILILDADEEISSSLRKSLGEIADEQFHTRRAPSATLGVSIPADYYRLPRKNIIFGKWVKYSGWWPDYNIRFFRKGYVSWSEIIHSVPETRGKGLDLEADEKNAIVHYHYQTVEQFIDRLNRYTSIQSRELIKDKYEFDWRDLIKKPVGEFLSRYFQAEGYKDGLHGLTLSMLQAFSEFVKYLKVWQLNSFKLVHADIEEVVEMMKRSEGELHYWESNALLKEVGGLKHRIKRKFKLP</sequence>
<dbReference type="InterPro" id="IPR029044">
    <property type="entry name" value="Nucleotide-diphossugar_trans"/>
</dbReference>
<dbReference type="PANTHER" id="PTHR43630:SF2">
    <property type="entry name" value="GLYCOSYLTRANSFERASE"/>
    <property type="match status" value="1"/>
</dbReference>
<evidence type="ECO:0000259" key="1">
    <source>
        <dbReference type="Pfam" id="PF00535"/>
    </source>
</evidence>
<evidence type="ECO:0000313" key="2">
    <source>
        <dbReference type="EMBL" id="OGM60635.1"/>
    </source>
</evidence>
<accession>A0A1F8BB78</accession>
<gene>
    <name evidence="2" type="ORF">A2892_01145</name>
</gene>
<dbReference type="CDD" id="cd02511">
    <property type="entry name" value="Beta4Glucosyltransferase"/>
    <property type="match status" value="1"/>
</dbReference>
<dbReference type="PANTHER" id="PTHR43630">
    <property type="entry name" value="POLY-BETA-1,6-N-ACETYL-D-GLUCOSAMINE SYNTHASE"/>
    <property type="match status" value="1"/>
</dbReference>
<dbReference type="AlphaFoldDB" id="A0A1F8BB78"/>